<proteinExistence type="predicted"/>
<evidence type="ECO:0000256" key="1">
    <source>
        <dbReference type="SAM" id="Phobius"/>
    </source>
</evidence>
<feature type="transmembrane region" description="Helical" evidence="1">
    <location>
        <begin position="109"/>
        <end position="132"/>
    </location>
</feature>
<sequence length="183" mass="20862">MQDEAWVESLTLEEQGIMGLAAFLERSDELTVLWSPRYFTRLWLLCGAWKGCIYEISTFLRKKDNRAQIQVMPVKLALLLCISVTKWFVMVAVWHTVSRVSDPDEELEALSRTLAVTVPCVLCAAMVPYTYYVGIGMMEACLASFQCLNARVVQKRCFFLFRPGAGFNVNEHPVEMRALVKHS</sequence>
<dbReference type="EMBL" id="CAJNIZ010033447">
    <property type="protein sequence ID" value="CAE7545431.1"/>
    <property type="molecule type" value="Genomic_DNA"/>
</dbReference>
<name>A0A812U049_SYMPI</name>
<keyword evidence="1" id="KW-0472">Membrane</keyword>
<reference evidence="2" key="1">
    <citation type="submission" date="2021-02" db="EMBL/GenBank/DDBJ databases">
        <authorList>
            <person name="Dougan E. K."/>
            <person name="Rhodes N."/>
            <person name="Thang M."/>
            <person name="Chan C."/>
        </authorList>
    </citation>
    <scope>NUCLEOTIDE SEQUENCE</scope>
</reference>
<feature type="transmembrane region" description="Helical" evidence="1">
    <location>
        <begin position="76"/>
        <end position="97"/>
    </location>
</feature>
<keyword evidence="1" id="KW-1133">Transmembrane helix</keyword>
<keyword evidence="3" id="KW-1185">Reference proteome</keyword>
<dbReference type="AlphaFoldDB" id="A0A812U049"/>
<evidence type="ECO:0000313" key="3">
    <source>
        <dbReference type="Proteomes" id="UP000649617"/>
    </source>
</evidence>
<evidence type="ECO:0000313" key="2">
    <source>
        <dbReference type="EMBL" id="CAE7545431.1"/>
    </source>
</evidence>
<accession>A0A812U049</accession>
<dbReference type="Proteomes" id="UP000649617">
    <property type="component" value="Unassembled WGS sequence"/>
</dbReference>
<organism evidence="2 3">
    <name type="scientific">Symbiodinium pilosum</name>
    <name type="common">Dinoflagellate</name>
    <dbReference type="NCBI Taxonomy" id="2952"/>
    <lineage>
        <taxon>Eukaryota</taxon>
        <taxon>Sar</taxon>
        <taxon>Alveolata</taxon>
        <taxon>Dinophyceae</taxon>
        <taxon>Suessiales</taxon>
        <taxon>Symbiodiniaceae</taxon>
        <taxon>Symbiodinium</taxon>
    </lineage>
</organism>
<gene>
    <name evidence="2" type="ORF">SPIL2461_LOCUS14468</name>
</gene>
<comment type="caution">
    <text evidence="2">The sequence shown here is derived from an EMBL/GenBank/DDBJ whole genome shotgun (WGS) entry which is preliminary data.</text>
</comment>
<keyword evidence="1" id="KW-0812">Transmembrane</keyword>
<protein>
    <submittedName>
        <fullName evidence="2">Uncharacterized protein</fullName>
    </submittedName>
</protein>